<accession>A0A9E8CLV0</accession>
<dbReference type="Pfam" id="PF00009">
    <property type="entry name" value="GTP_EFTU"/>
    <property type="match status" value="1"/>
</dbReference>
<comment type="function">
    <text evidence="14">Catalyzes the synthesis of activated sulfate.</text>
</comment>
<organism evidence="16">
    <name type="scientific">Bosea sp. NBC_00436</name>
    <dbReference type="NCBI Taxonomy" id="2969620"/>
    <lineage>
        <taxon>Bacteria</taxon>
        <taxon>Pseudomonadati</taxon>
        <taxon>Pseudomonadota</taxon>
        <taxon>Alphaproteobacteria</taxon>
        <taxon>Hyphomicrobiales</taxon>
        <taxon>Boseaceae</taxon>
        <taxon>Bosea</taxon>
    </lineage>
</organism>
<dbReference type="GO" id="GO:0000103">
    <property type="term" value="P:sulfate assimilation"/>
    <property type="evidence" value="ECO:0007669"/>
    <property type="project" value="UniProtKB-UniRule"/>
</dbReference>
<evidence type="ECO:0000256" key="7">
    <source>
        <dbReference type="ARBA" id="ARBA00022695"/>
    </source>
</evidence>
<dbReference type="Gene3D" id="2.40.30.10">
    <property type="entry name" value="Translation factors"/>
    <property type="match status" value="2"/>
</dbReference>
<gene>
    <name evidence="14 16" type="primary">cysC</name>
    <name evidence="16" type="ORF">NWE54_00470</name>
</gene>
<keyword evidence="10" id="KW-0342">GTP-binding</keyword>
<evidence type="ECO:0000256" key="2">
    <source>
        <dbReference type="ARBA" id="ARBA00002357"/>
    </source>
</evidence>
<comment type="subunit">
    <text evidence="5">Sulfate-activating enzymes, NodP and NodQ, may be physically associated.</text>
</comment>
<dbReference type="GO" id="GO:0003924">
    <property type="term" value="F:GTPase activity"/>
    <property type="evidence" value="ECO:0007669"/>
    <property type="project" value="InterPro"/>
</dbReference>
<evidence type="ECO:0000256" key="5">
    <source>
        <dbReference type="ARBA" id="ARBA00011760"/>
    </source>
</evidence>
<dbReference type="InterPro" id="IPR050100">
    <property type="entry name" value="TRAFAC_GTPase_members"/>
</dbReference>
<dbReference type="EMBL" id="CP102774">
    <property type="protein sequence ID" value="UZF87310.1"/>
    <property type="molecule type" value="Genomic_DNA"/>
</dbReference>
<dbReference type="Gene3D" id="3.40.50.300">
    <property type="entry name" value="P-loop containing nucleotide triphosphate hydrolases"/>
    <property type="match status" value="2"/>
</dbReference>
<evidence type="ECO:0000256" key="4">
    <source>
        <dbReference type="ARBA" id="ARBA00007237"/>
    </source>
</evidence>
<dbReference type="InterPro" id="IPR031157">
    <property type="entry name" value="G_TR_CS"/>
</dbReference>
<dbReference type="GO" id="GO:0004020">
    <property type="term" value="F:adenylylsulfate kinase activity"/>
    <property type="evidence" value="ECO:0007669"/>
    <property type="project" value="UniProtKB-UniRule"/>
</dbReference>
<dbReference type="Pfam" id="PF22594">
    <property type="entry name" value="GTP-eEF1A_C"/>
    <property type="match status" value="1"/>
</dbReference>
<dbReference type="Pfam" id="PF01583">
    <property type="entry name" value="APS_kinase"/>
    <property type="match status" value="1"/>
</dbReference>
<dbReference type="InterPro" id="IPR000795">
    <property type="entry name" value="T_Tr_GTP-bd_dom"/>
</dbReference>
<evidence type="ECO:0000256" key="8">
    <source>
        <dbReference type="ARBA" id="ARBA00022741"/>
    </source>
</evidence>
<dbReference type="GO" id="GO:0005524">
    <property type="term" value="F:ATP binding"/>
    <property type="evidence" value="ECO:0007669"/>
    <property type="project" value="UniProtKB-UniRule"/>
</dbReference>
<keyword evidence="7" id="KW-0548">Nucleotidyltransferase</keyword>
<dbReference type="InterPro" id="IPR044138">
    <property type="entry name" value="CysN_II"/>
</dbReference>
<comment type="similarity">
    <text evidence="14">Belongs to the APS kinase family.</text>
</comment>
<dbReference type="CDD" id="cd04166">
    <property type="entry name" value="CysN_ATPS"/>
    <property type="match status" value="1"/>
</dbReference>
<dbReference type="PROSITE" id="PS00301">
    <property type="entry name" value="G_TR_1"/>
    <property type="match status" value="1"/>
</dbReference>
<dbReference type="HAMAP" id="MF_00065">
    <property type="entry name" value="Adenylyl_sulf_kinase"/>
    <property type="match status" value="1"/>
</dbReference>
<comment type="function">
    <text evidence="12">Proposed to provide activated sulfate for transfer to Nod factor. ATP sulfurylase may be the GTPase, regulating ATP sulfurylase activity.</text>
</comment>
<dbReference type="InterPro" id="IPR009001">
    <property type="entry name" value="Transl_elong_EF1A/Init_IF2_C"/>
</dbReference>
<comment type="similarity">
    <text evidence="4">In the N-terminal section; belongs to the TRAFAC class translation factor GTPase superfamily. Classic translation factor GTPase family. CysN/NodQ subfamily.</text>
</comment>
<dbReference type="FunFam" id="3.40.50.300:FF:000119">
    <property type="entry name" value="Sulfate adenylyltransferase subunit 1"/>
    <property type="match status" value="1"/>
</dbReference>
<reference evidence="16" key="1">
    <citation type="submission" date="2022-08" db="EMBL/GenBank/DDBJ databases">
        <title>Complete Genome Sequences of 2 Bosea sp. soil isolates.</title>
        <authorList>
            <person name="Alvarez Arevalo M."/>
            <person name="Sterndorff E.B."/>
            <person name="Faurdal D."/>
            <person name="Joergensen T.S."/>
            <person name="Weber T."/>
        </authorList>
    </citation>
    <scope>NUCLEOTIDE SEQUENCE</scope>
    <source>
        <strain evidence="16">NBC_00436</strain>
    </source>
</reference>
<dbReference type="InterPro" id="IPR011779">
    <property type="entry name" value="SO4_adenylTrfase_lsu"/>
</dbReference>
<comment type="catalytic activity">
    <reaction evidence="13">
        <text>sulfate + ATP + H(+) = adenosine 5'-phosphosulfate + diphosphate</text>
        <dbReference type="Rhea" id="RHEA:18133"/>
        <dbReference type="ChEBI" id="CHEBI:15378"/>
        <dbReference type="ChEBI" id="CHEBI:16189"/>
        <dbReference type="ChEBI" id="CHEBI:30616"/>
        <dbReference type="ChEBI" id="CHEBI:33019"/>
        <dbReference type="ChEBI" id="CHEBI:58243"/>
        <dbReference type="EC" id="2.7.7.4"/>
    </reaction>
</comment>
<evidence type="ECO:0000256" key="13">
    <source>
        <dbReference type="ARBA" id="ARBA00049370"/>
    </source>
</evidence>
<protein>
    <recommendedName>
        <fullName evidence="14">Adenylyl-sulfate kinase</fullName>
        <ecNumber evidence="14">2.7.1.25</ecNumber>
    </recommendedName>
    <alternativeName>
        <fullName evidence="14">APS kinase</fullName>
    </alternativeName>
    <alternativeName>
        <fullName evidence="14">ATP adenosine-5'-phosphosulfate 3'-phosphotransferase</fullName>
    </alternativeName>
    <alternativeName>
        <fullName evidence="14">Adenosine-5'-phosphosulfate kinase</fullName>
    </alternativeName>
</protein>
<keyword evidence="14" id="KW-0597">Phosphoprotein</keyword>
<dbReference type="InterPro" id="IPR044139">
    <property type="entry name" value="CysN_NoDQ_III"/>
</dbReference>
<dbReference type="GO" id="GO:0070814">
    <property type="term" value="P:hydrogen sulfide biosynthetic process"/>
    <property type="evidence" value="ECO:0007669"/>
    <property type="project" value="UniProtKB-UniRule"/>
</dbReference>
<keyword evidence="14 16" id="KW-0418">Kinase</keyword>
<name>A0A9E8CLV0_9HYPH</name>
<dbReference type="SUPFAM" id="SSF50465">
    <property type="entry name" value="EF-Tu/eEF-1alpha/eIF2-gamma C-terminal domain"/>
    <property type="match status" value="1"/>
</dbReference>
<evidence type="ECO:0000259" key="15">
    <source>
        <dbReference type="PROSITE" id="PS51722"/>
    </source>
</evidence>
<keyword evidence="6 14" id="KW-0808">Transferase</keyword>
<dbReference type="NCBIfam" id="NF004035">
    <property type="entry name" value="PRK05506.1"/>
    <property type="match status" value="1"/>
</dbReference>
<dbReference type="NCBIfam" id="TIGR02034">
    <property type="entry name" value="CysN"/>
    <property type="match status" value="1"/>
</dbReference>
<keyword evidence="8 14" id="KW-0547">Nucleotide-binding</keyword>
<dbReference type="InterPro" id="IPR009000">
    <property type="entry name" value="Transl_B-barrel_sf"/>
</dbReference>
<dbReference type="CDD" id="cd03695">
    <property type="entry name" value="CysN_NodQ_II"/>
    <property type="match status" value="1"/>
</dbReference>
<evidence type="ECO:0000256" key="9">
    <source>
        <dbReference type="ARBA" id="ARBA00022840"/>
    </source>
</evidence>
<keyword evidence="11" id="KW-0511">Multifunctional enzyme</keyword>
<dbReference type="SUPFAM" id="SSF52540">
    <property type="entry name" value="P-loop containing nucleoside triphosphate hydrolases"/>
    <property type="match status" value="2"/>
</dbReference>
<dbReference type="CDD" id="cd02027">
    <property type="entry name" value="APSK"/>
    <property type="match status" value="1"/>
</dbReference>
<evidence type="ECO:0000256" key="3">
    <source>
        <dbReference type="ARBA" id="ARBA00005438"/>
    </source>
</evidence>
<dbReference type="InterPro" id="IPR054696">
    <property type="entry name" value="GTP-eEF1A_C"/>
</dbReference>
<dbReference type="NCBIfam" id="NF003013">
    <property type="entry name" value="PRK03846.1"/>
    <property type="match status" value="1"/>
</dbReference>
<dbReference type="InterPro" id="IPR059117">
    <property type="entry name" value="APS_kinase_dom"/>
</dbReference>
<dbReference type="InterPro" id="IPR002891">
    <property type="entry name" value="APS"/>
</dbReference>
<evidence type="ECO:0000256" key="1">
    <source>
        <dbReference type="ARBA" id="ARBA00001823"/>
    </source>
</evidence>
<dbReference type="PRINTS" id="PR00315">
    <property type="entry name" value="ELONGATNFCT"/>
</dbReference>
<dbReference type="NCBIfam" id="TIGR00455">
    <property type="entry name" value="apsK"/>
    <property type="match status" value="1"/>
</dbReference>
<evidence type="ECO:0000256" key="14">
    <source>
        <dbReference type="HAMAP-Rule" id="MF_00065"/>
    </source>
</evidence>
<keyword evidence="9 14" id="KW-0067">ATP-binding</keyword>
<evidence type="ECO:0000256" key="11">
    <source>
        <dbReference type="ARBA" id="ARBA00023268"/>
    </source>
</evidence>
<comment type="catalytic activity">
    <reaction evidence="1 14">
        <text>adenosine 5'-phosphosulfate + ATP = 3'-phosphoadenylyl sulfate + ADP + H(+)</text>
        <dbReference type="Rhea" id="RHEA:24152"/>
        <dbReference type="ChEBI" id="CHEBI:15378"/>
        <dbReference type="ChEBI" id="CHEBI:30616"/>
        <dbReference type="ChEBI" id="CHEBI:58243"/>
        <dbReference type="ChEBI" id="CHEBI:58339"/>
        <dbReference type="ChEBI" id="CHEBI:456216"/>
        <dbReference type="EC" id="2.7.1.25"/>
    </reaction>
</comment>
<feature type="binding site" evidence="14">
    <location>
        <begin position="457"/>
        <end position="464"/>
    </location>
    <ligand>
        <name>ATP</name>
        <dbReference type="ChEBI" id="CHEBI:30616"/>
    </ligand>
</feature>
<dbReference type="EC" id="2.7.1.25" evidence="14"/>
<dbReference type="AlphaFoldDB" id="A0A9E8CLV0"/>
<evidence type="ECO:0000256" key="12">
    <source>
        <dbReference type="ARBA" id="ARBA00024872"/>
    </source>
</evidence>
<comment type="similarity">
    <text evidence="3">In the C-terminal section; belongs to the APS kinase family.</text>
</comment>
<dbReference type="PANTHER" id="PTHR23115">
    <property type="entry name" value="TRANSLATION FACTOR"/>
    <property type="match status" value="1"/>
</dbReference>
<dbReference type="CDD" id="cd04095">
    <property type="entry name" value="CysN_NoDQ_III"/>
    <property type="match status" value="1"/>
</dbReference>
<dbReference type="InterPro" id="IPR027417">
    <property type="entry name" value="P-loop_NTPase"/>
</dbReference>
<dbReference type="GO" id="GO:0004781">
    <property type="term" value="F:sulfate adenylyltransferase (ATP) activity"/>
    <property type="evidence" value="ECO:0007669"/>
    <property type="project" value="UniProtKB-EC"/>
</dbReference>
<evidence type="ECO:0000313" key="16">
    <source>
        <dbReference type="EMBL" id="UZF87310.1"/>
    </source>
</evidence>
<sequence>MHRSVSAQAAAALPPLRCLVCGSVDDGKSTLIGRLLIDSGRTTDDQLEELALDSRRFGTAGEDLDPALLLDGLEAERSQGITIDVAYRYFSSGTRRFILADSPGHLQYTRNLVTAASQVDMAIILADARKGILAQTRRHTRIAALMGIRHAVLAVNKMDLVSHRQEIFQAISEEFQAFAHSINLYDVVPIPISARFGDNLVNQSDNMGWYDGPTLSKLMDGLDVSDHDAETAFRFPVQIPVRDGEYRGLAGTVASGSVEIGDMIEVSGTSARSRISRILTLDGELPDACAGDAVSLVLENDIDVARGDVLAKPHAAPHYQSHLSATLIWLGDKPLVPRRSYLLKCGTRTLAASILNLKNLVSVDTGEAIAAEALECNDIGIVDLVTAAPFAFDTYRDNRRTGSFILIDRESEETVAAGLIDHPLQRGSNVRSQQVTVSTDMRAALKVQRPVIIWLTGLSGAGKSTLANLVEQRLNQAGYHTMLLDGDNLRLGLNQDLGFTEADRVENVRRTGEVAKLMLEAGLIVLCSLISPFRTDRATIRNLVSAGSFIEVFVDASLEVCMERDPKGLYRKALAGEIRNFTGISAPYEPPLSPNIHVKTDHAPPEALVQEILHELEKRGVVQKMPIR</sequence>
<dbReference type="GO" id="GO:0005525">
    <property type="term" value="F:GTP binding"/>
    <property type="evidence" value="ECO:0007669"/>
    <property type="project" value="UniProtKB-KW"/>
</dbReference>
<dbReference type="PROSITE" id="PS51722">
    <property type="entry name" value="G_TR_2"/>
    <property type="match status" value="1"/>
</dbReference>
<feature type="active site" description="Phosphoserine intermediate" evidence="14">
    <location>
        <position position="531"/>
    </location>
</feature>
<evidence type="ECO:0000256" key="6">
    <source>
        <dbReference type="ARBA" id="ARBA00022679"/>
    </source>
</evidence>
<evidence type="ECO:0000256" key="10">
    <source>
        <dbReference type="ARBA" id="ARBA00023134"/>
    </source>
</evidence>
<dbReference type="InterPro" id="IPR041757">
    <property type="entry name" value="CysN_GTP-bd"/>
</dbReference>
<proteinExistence type="inferred from homology"/>
<dbReference type="SUPFAM" id="SSF50447">
    <property type="entry name" value="Translation proteins"/>
    <property type="match status" value="1"/>
</dbReference>
<feature type="domain" description="Tr-type G" evidence="15">
    <location>
        <begin position="13"/>
        <end position="227"/>
    </location>
</feature>
<comment type="pathway">
    <text evidence="14">Sulfur metabolism; hydrogen sulfide biosynthesis; sulfite from sulfate: step 2/3.</text>
</comment>
<comment type="function">
    <text evidence="2">APS kinase catalyzes the synthesis of activated sulfate.</text>
</comment>